<feature type="transmembrane region" description="Helical" evidence="6">
    <location>
        <begin position="401"/>
        <end position="424"/>
    </location>
</feature>
<evidence type="ECO:0000259" key="7">
    <source>
        <dbReference type="PROSITE" id="PS50850"/>
    </source>
</evidence>
<dbReference type="InterPro" id="IPR011701">
    <property type="entry name" value="MFS"/>
</dbReference>
<keyword evidence="9" id="KW-1185">Reference proteome</keyword>
<feature type="transmembrane region" description="Helical" evidence="6">
    <location>
        <begin position="91"/>
        <end position="109"/>
    </location>
</feature>
<dbReference type="Proteomes" id="UP000774326">
    <property type="component" value="Unassembled WGS sequence"/>
</dbReference>
<feature type="compositionally biased region" description="Polar residues" evidence="5">
    <location>
        <begin position="575"/>
        <end position="585"/>
    </location>
</feature>
<protein>
    <recommendedName>
        <fullName evidence="7">Major facilitator superfamily (MFS) profile domain-containing protein</fullName>
    </recommendedName>
</protein>
<sequence>MTAPNSDLTHERVLLLEEQDTIQDASPFQVFEHPNQLRIPSASESEETDPLLVANGSETAVLEDTETDAELLLREHRAHTLTLPWNQRPTTLLICLTTSLFFIAMGISISAKISVFLQKICDHLTKTHDLTDCHDSSVQKTASSMQSGLLLVKGTVSCLMSGKLGELSDRHGRKPIFIVIGVLTCVSKFFDLYLLWPTTPFSYFLFFTSNVIEGLGGGVSLVLSLANSYITDIVDPHKRNVSMGYVMGSFFTGIAMGPLLGSVIVKWFKDTFLPLWIDAALSVLFLLSVLFVVPESRSLKLRRRSQSMHFQRRASFASQISMESNTTELSPLHYVKLFFKEMFHSLGLLWLPKHSKLGYIPRYNVIILLFIDVMNMLVVQSIGSALVLYTTYRFNWSAVTIGYFISASGIGKALVLYTIAPFLLPFMKKQMRESTTSLDNADRFLVYIVALSELIHPLLIAVATTSGAVFASVIFGCFGALSSPVIQSSITKYIPESKMGELFGAIALIKNSLSMFGPPLFLYIYSNTVDTYPQAVFYFAVFLLTVSLGSATFLKVVNEEKIALDYEELGGEDSGNLSAPSTAGSEASLFRGSVKSQLKVSGR</sequence>
<feature type="transmembrane region" description="Helical" evidence="6">
    <location>
        <begin position="271"/>
        <end position="293"/>
    </location>
</feature>
<dbReference type="InterPro" id="IPR036259">
    <property type="entry name" value="MFS_trans_sf"/>
</dbReference>
<feature type="transmembrane region" description="Helical" evidence="6">
    <location>
        <begin position="502"/>
        <end position="524"/>
    </location>
</feature>
<proteinExistence type="predicted"/>
<dbReference type="SUPFAM" id="SSF103473">
    <property type="entry name" value="MFS general substrate transporter"/>
    <property type="match status" value="1"/>
</dbReference>
<evidence type="ECO:0000256" key="5">
    <source>
        <dbReference type="SAM" id="MobiDB-lite"/>
    </source>
</evidence>
<evidence type="ECO:0000256" key="4">
    <source>
        <dbReference type="ARBA" id="ARBA00023136"/>
    </source>
</evidence>
<dbReference type="AlphaFoldDB" id="A0A9P8Q8J2"/>
<dbReference type="Pfam" id="PF07690">
    <property type="entry name" value="MFS_1"/>
    <property type="match status" value="1"/>
</dbReference>
<evidence type="ECO:0000313" key="8">
    <source>
        <dbReference type="EMBL" id="KAH3684879.1"/>
    </source>
</evidence>
<feature type="transmembrane region" description="Helical" evidence="6">
    <location>
        <begin position="444"/>
        <end position="463"/>
    </location>
</feature>
<feature type="transmembrane region" description="Helical" evidence="6">
    <location>
        <begin position="469"/>
        <end position="490"/>
    </location>
</feature>
<dbReference type="PANTHER" id="PTHR23507:SF1">
    <property type="entry name" value="FI18259P1-RELATED"/>
    <property type="match status" value="1"/>
</dbReference>
<comment type="subcellular location">
    <subcellularLocation>
        <location evidence="1">Membrane</location>
        <topology evidence="1">Multi-pass membrane protein</topology>
    </subcellularLocation>
</comment>
<dbReference type="InterPro" id="IPR020846">
    <property type="entry name" value="MFS_dom"/>
</dbReference>
<evidence type="ECO:0000256" key="1">
    <source>
        <dbReference type="ARBA" id="ARBA00004141"/>
    </source>
</evidence>
<feature type="transmembrane region" description="Helical" evidence="6">
    <location>
        <begin position="244"/>
        <end position="265"/>
    </location>
</feature>
<keyword evidence="2 6" id="KW-0812">Transmembrane</keyword>
<dbReference type="GO" id="GO:0022857">
    <property type="term" value="F:transmembrane transporter activity"/>
    <property type="evidence" value="ECO:0007669"/>
    <property type="project" value="InterPro"/>
</dbReference>
<feature type="transmembrane region" description="Helical" evidence="6">
    <location>
        <begin position="202"/>
        <end position="223"/>
    </location>
</feature>
<comment type="caution">
    <text evidence="8">The sequence shown here is derived from an EMBL/GenBank/DDBJ whole genome shotgun (WGS) entry which is preliminary data.</text>
</comment>
<reference evidence="8" key="1">
    <citation type="journal article" date="2021" name="Open Biol.">
        <title>Shared evolutionary footprints suggest mitochondrial oxidative damage underlies multiple complex I losses in fungi.</title>
        <authorList>
            <person name="Schikora-Tamarit M.A."/>
            <person name="Marcet-Houben M."/>
            <person name="Nosek J."/>
            <person name="Gabaldon T."/>
        </authorList>
    </citation>
    <scope>NUCLEOTIDE SEQUENCE</scope>
    <source>
        <strain evidence="8">CBS2887</strain>
    </source>
</reference>
<feature type="transmembrane region" description="Helical" evidence="6">
    <location>
        <begin position="363"/>
        <end position="389"/>
    </location>
</feature>
<dbReference type="PANTHER" id="PTHR23507">
    <property type="entry name" value="ZGC:174356"/>
    <property type="match status" value="1"/>
</dbReference>
<dbReference type="EMBL" id="JAEUBG010002286">
    <property type="protein sequence ID" value="KAH3684879.1"/>
    <property type="molecule type" value="Genomic_DNA"/>
</dbReference>
<dbReference type="Gene3D" id="1.20.1250.20">
    <property type="entry name" value="MFS general substrate transporter like domains"/>
    <property type="match status" value="1"/>
</dbReference>
<name>A0A9P8Q8J2_WICPI</name>
<evidence type="ECO:0000256" key="6">
    <source>
        <dbReference type="SAM" id="Phobius"/>
    </source>
</evidence>
<organism evidence="8 9">
    <name type="scientific">Wickerhamomyces pijperi</name>
    <name type="common">Yeast</name>
    <name type="synonym">Pichia pijperi</name>
    <dbReference type="NCBI Taxonomy" id="599730"/>
    <lineage>
        <taxon>Eukaryota</taxon>
        <taxon>Fungi</taxon>
        <taxon>Dikarya</taxon>
        <taxon>Ascomycota</taxon>
        <taxon>Saccharomycotina</taxon>
        <taxon>Saccharomycetes</taxon>
        <taxon>Phaffomycetales</taxon>
        <taxon>Wickerhamomycetaceae</taxon>
        <taxon>Wickerhamomyces</taxon>
    </lineage>
</organism>
<feature type="domain" description="Major facilitator superfamily (MFS) profile" evidence="7">
    <location>
        <begin position="92"/>
        <end position="561"/>
    </location>
</feature>
<keyword evidence="4 6" id="KW-0472">Membrane</keyword>
<reference evidence="8" key="2">
    <citation type="submission" date="2021-01" db="EMBL/GenBank/DDBJ databases">
        <authorList>
            <person name="Schikora-Tamarit M.A."/>
        </authorList>
    </citation>
    <scope>NUCLEOTIDE SEQUENCE</scope>
    <source>
        <strain evidence="8">CBS2887</strain>
    </source>
</reference>
<dbReference type="PROSITE" id="PS50850">
    <property type="entry name" value="MFS"/>
    <property type="match status" value="1"/>
</dbReference>
<accession>A0A9P8Q8J2</accession>
<dbReference type="GO" id="GO:0016020">
    <property type="term" value="C:membrane"/>
    <property type="evidence" value="ECO:0007669"/>
    <property type="project" value="UniProtKB-SubCell"/>
</dbReference>
<evidence type="ECO:0000313" key="9">
    <source>
        <dbReference type="Proteomes" id="UP000774326"/>
    </source>
</evidence>
<dbReference type="OrthoDB" id="3026777at2759"/>
<evidence type="ECO:0000256" key="2">
    <source>
        <dbReference type="ARBA" id="ARBA00022692"/>
    </source>
</evidence>
<feature type="transmembrane region" description="Helical" evidence="6">
    <location>
        <begin position="536"/>
        <end position="554"/>
    </location>
</feature>
<evidence type="ECO:0000256" key="3">
    <source>
        <dbReference type="ARBA" id="ARBA00022989"/>
    </source>
</evidence>
<keyword evidence="3 6" id="KW-1133">Transmembrane helix</keyword>
<feature type="compositionally biased region" description="Polar residues" evidence="5">
    <location>
        <begin position="594"/>
        <end position="603"/>
    </location>
</feature>
<feature type="transmembrane region" description="Helical" evidence="6">
    <location>
        <begin position="176"/>
        <end position="196"/>
    </location>
</feature>
<feature type="region of interest" description="Disordered" evidence="5">
    <location>
        <begin position="570"/>
        <end position="603"/>
    </location>
</feature>
<gene>
    <name evidence="8" type="ORF">WICPIJ_004141</name>
</gene>